<keyword evidence="1" id="KW-0812">Transmembrane</keyword>
<dbReference type="EMBL" id="JABXBU010000001">
    <property type="protein sequence ID" value="KAF8796830.1"/>
    <property type="molecule type" value="Genomic_DNA"/>
</dbReference>
<organism evidence="2 3">
    <name type="scientific">Argiope bruennichi</name>
    <name type="common">Wasp spider</name>
    <name type="synonym">Aranea bruennichi</name>
    <dbReference type="NCBI Taxonomy" id="94029"/>
    <lineage>
        <taxon>Eukaryota</taxon>
        <taxon>Metazoa</taxon>
        <taxon>Ecdysozoa</taxon>
        <taxon>Arthropoda</taxon>
        <taxon>Chelicerata</taxon>
        <taxon>Arachnida</taxon>
        <taxon>Araneae</taxon>
        <taxon>Araneomorphae</taxon>
        <taxon>Entelegynae</taxon>
        <taxon>Araneoidea</taxon>
        <taxon>Araneidae</taxon>
        <taxon>Argiope</taxon>
    </lineage>
</organism>
<evidence type="ECO:0000256" key="1">
    <source>
        <dbReference type="SAM" id="Phobius"/>
    </source>
</evidence>
<evidence type="ECO:0000313" key="2">
    <source>
        <dbReference type="EMBL" id="KAF8796830.1"/>
    </source>
</evidence>
<reference evidence="2" key="1">
    <citation type="journal article" date="2020" name="bioRxiv">
        <title>Chromosome-level reference genome of the European wasp spider Argiope bruennichi: a resource for studies on range expansion and evolutionary adaptation.</title>
        <authorList>
            <person name="Sheffer M.M."/>
            <person name="Hoppe A."/>
            <person name="Krehenwinkel H."/>
            <person name="Uhl G."/>
            <person name="Kuss A.W."/>
            <person name="Jensen L."/>
            <person name="Jensen C."/>
            <person name="Gillespie R.G."/>
            <person name="Hoff K.J."/>
            <person name="Prost S."/>
        </authorList>
    </citation>
    <scope>NUCLEOTIDE SEQUENCE</scope>
</reference>
<keyword evidence="3" id="KW-1185">Reference proteome</keyword>
<gene>
    <name evidence="2" type="ORF">HNY73_001166</name>
</gene>
<dbReference type="Proteomes" id="UP000807504">
    <property type="component" value="Unassembled WGS sequence"/>
</dbReference>
<keyword evidence="1" id="KW-0472">Membrane</keyword>
<reference evidence="2" key="2">
    <citation type="submission" date="2020-06" db="EMBL/GenBank/DDBJ databases">
        <authorList>
            <person name="Sheffer M."/>
        </authorList>
    </citation>
    <scope>NUCLEOTIDE SEQUENCE</scope>
</reference>
<feature type="transmembrane region" description="Helical" evidence="1">
    <location>
        <begin position="58"/>
        <end position="77"/>
    </location>
</feature>
<comment type="caution">
    <text evidence="2">The sequence shown here is derived from an EMBL/GenBank/DDBJ whole genome shotgun (WGS) entry which is preliminary data.</text>
</comment>
<sequence>MIPAAAANEAARVARNLAFSLPNLTPQCHEEIDLILFDLSTKEPSLTLWKIYKIENSLLISAIGTLITYGFLVGTLGSV</sequence>
<evidence type="ECO:0000313" key="3">
    <source>
        <dbReference type="Proteomes" id="UP000807504"/>
    </source>
</evidence>
<keyword evidence="1" id="KW-1133">Transmembrane helix</keyword>
<protein>
    <submittedName>
        <fullName evidence="2">Uncharacterized protein</fullName>
    </submittedName>
</protein>
<name>A0A8T0G466_ARGBR</name>
<dbReference type="AlphaFoldDB" id="A0A8T0G466"/>
<accession>A0A8T0G466</accession>
<proteinExistence type="predicted"/>